<sequence length="101" mass="10959">MMARLDAKRVAEALVWAAAIFYLYWFFGNPNPVGSGVAIGLLFGAWSVQYRPTPRVHPFIAGMGLVLLLVHTVYGTPFAYLVGAALGLGLPYAAYRLMPKG</sequence>
<evidence type="ECO:0000256" key="1">
    <source>
        <dbReference type="SAM" id="Phobius"/>
    </source>
</evidence>
<proteinExistence type="predicted"/>
<evidence type="ECO:0000313" key="3">
    <source>
        <dbReference type="Proteomes" id="UP000007030"/>
    </source>
</evidence>
<keyword evidence="1" id="KW-0812">Transmembrane</keyword>
<accession>F2NPF1</accession>
<dbReference type="AlphaFoldDB" id="F2NPF1"/>
<dbReference type="RefSeq" id="WP_013704279.1">
    <property type="nucleotide sequence ID" value="NC_015387.1"/>
</dbReference>
<reference evidence="2 3" key="1">
    <citation type="journal article" date="2012" name="Stand. Genomic Sci.">
        <title>Complete genome sequence of the aerobic, heterotroph Marinithermus hydrothermalis type strain (T1(T)) from a deep-sea hydrothermal vent chimney.</title>
        <authorList>
            <person name="Copeland A."/>
            <person name="Gu W."/>
            <person name="Yasawong M."/>
            <person name="Lapidus A."/>
            <person name="Lucas S."/>
            <person name="Deshpande S."/>
            <person name="Pagani I."/>
            <person name="Tapia R."/>
            <person name="Cheng J.F."/>
            <person name="Goodwin L.A."/>
            <person name="Pitluck S."/>
            <person name="Liolios K."/>
            <person name="Ivanova N."/>
            <person name="Mavromatis K."/>
            <person name="Mikhailova N."/>
            <person name="Pati A."/>
            <person name="Chen A."/>
            <person name="Palaniappan K."/>
            <person name="Land M."/>
            <person name="Pan C."/>
            <person name="Brambilla E.M."/>
            <person name="Rohde M."/>
            <person name="Tindall B.J."/>
            <person name="Sikorski J."/>
            <person name="Goker M."/>
            <person name="Detter J.C."/>
            <person name="Bristow J."/>
            <person name="Eisen J.A."/>
            <person name="Markowitz V."/>
            <person name="Hugenholtz P."/>
            <person name="Kyrpides N.C."/>
            <person name="Klenk H.P."/>
            <person name="Woyke T."/>
        </authorList>
    </citation>
    <scope>NUCLEOTIDE SEQUENCE [LARGE SCALE GENOMIC DNA]</scope>
    <source>
        <strain evidence="3">DSM 14884 / JCM 11576 / T1</strain>
    </source>
</reference>
<dbReference type="HOGENOM" id="CLU_171762_0_0_0"/>
<organism evidence="2 3">
    <name type="scientific">Marinithermus hydrothermalis (strain DSM 14884 / JCM 11576 / T1)</name>
    <dbReference type="NCBI Taxonomy" id="869210"/>
    <lineage>
        <taxon>Bacteria</taxon>
        <taxon>Thermotogati</taxon>
        <taxon>Deinococcota</taxon>
        <taxon>Deinococci</taxon>
        <taxon>Thermales</taxon>
        <taxon>Thermaceae</taxon>
        <taxon>Marinithermus</taxon>
    </lineage>
</organism>
<dbReference type="OrthoDB" id="32866at2"/>
<protein>
    <submittedName>
        <fullName evidence="2">Uncharacterized protein</fullName>
    </submittedName>
</protein>
<keyword evidence="1" id="KW-1133">Transmembrane helix</keyword>
<feature type="transmembrane region" description="Helical" evidence="1">
    <location>
        <begin position="80"/>
        <end position="98"/>
    </location>
</feature>
<dbReference type="EMBL" id="CP002630">
    <property type="protein sequence ID" value="AEB12232.1"/>
    <property type="molecule type" value="Genomic_DNA"/>
</dbReference>
<keyword evidence="1" id="KW-0472">Membrane</keyword>
<gene>
    <name evidence="2" type="ordered locus">Marky_1497</name>
</gene>
<dbReference type="STRING" id="869210.Marky_1497"/>
<dbReference type="KEGG" id="mhd:Marky_1497"/>
<name>F2NPF1_MARHT</name>
<keyword evidence="3" id="KW-1185">Reference proteome</keyword>
<evidence type="ECO:0000313" key="2">
    <source>
        <dbReference type="EMBL" id="AEB12232.1"/>
    </source>
</evidence>
<dbReference type="Proteomes" id="UP000007030">
    <property type="component" value="Chromosome"/>
</dbReference>